<dbReference type="CDD" id="cd14688">
    <property type="entry name" value="bZIP_YAP"/>
    <property type="match status" value="1"/>
</dbReference>
<gene>
    <name evidence="3" type="primary">20351295</name>
    <name evidence="2" type="ORF">GGTG_10837</name>
</gene>
<feature type="compositionally biased region" description="Polar residues" evidence="1">
    <location>
        <begin position="451"/>
        <end position="461"/>
    </location>
</feature>
<protein>
    <recommendedName>
        <fullName evidence="5">C2H2-type domain-containing protein</fullName>
    </recommendedName>
</protein>
<evidence type="ECO:0000256" key="1">
    <source>
        <dbReference type="SAM" id="MobiDB-lite"/>
    </source>
</evidence>
<feature type="region of interest" description="Disordered" evidence="1">
    <location>
        <begin position="155"/>
        <end position="229"/>
    </location>
</feature>
<dbReference type="PANTHER" id="PTHR38166">
    <property type="entry name" value="C2H2-TYPE DOMAIN-CONTAINING PROTEIN-RELATED"/>
    <property type="match status" value="1"/>
</dbReference>
<dbReference type="PANTHER" id="PTHR38166:SF1">
    <property type="entry name" value="C2H2-TYPE DOMAIN-CONTAINING PROTEIN"/>
    <property type="match status" value="1"/>
</dbReference>
<sequence>MATYQPSSPFTRSGWNQNPLIPFNGQTHRRHRLQQAGSLQSWVRQAPSTMTTVESSQDYASSSEDTDSSSLPKAVIVDKVMSFFVQWLDRRLGVPPSTPVPIPSATRGFIALAPAAGPEKEWTSTSDLAERLRIQNRIAQRSYRKKLKRRLEQLERRAGGSSGTVAGGTALPGGSHSSSPQPATGHGSTAGAKRAGGDGQSDPDSGSTDGDDKRRGKRPRLDAQNDGNERAKLACPYYKHNARKHKQQRPCCGPGWDFVHRIKEHLYRKHALPRYSCPRCCERFEAEDELSTHARAPEPCGVREPELHDGFTQAQEKQLRSRKKDRAAGVEDLTEPQKWRQMYRILFPDVREEEIPSPYYEDNDLNKGELEGFEDYLRRELPPLVRRQLEQEVERELNFVEEGLKRRVINMVQGLQLTLLQSYRKLEESEAAQPEAAGPVPAASSLAGPRRSSSPSGLAAT</sequence>
<feature type="region of interest" description="Disordered" evidence="1">
    <location>
        <begin position="50"/>
        <end position="70"/>
    </location>
</feature>
<keyword evidence="4" id="KW-1185">Reference proteome</keyword>
<dbReference type="HOGENOM" id="CLU_033455_0_0_1"/>
<organism evidence="2">
    <name type="scientific">Gaeumannomyces tritici (strain R3-111a-1)</name>
    <name type="common">Wheat and barley take-all root rot fungus</name>
    <name type="synonym">Gaeumannomyces graminis var. tritici</name>
    <dbReference type="NCBI Taxonomy" id="644352"/>
    <lineage>
        <taxon>Eukaryota</taxon>
        <taxon>Fungi</taxon>
        <taxon>Dikarya</taxon>
        <taxon>Ascomycota</taxon>
        <taxon>Pezizomycotina</taxon>
        <taxon>Sordariomycetes</taxon>
        <taxon>Sordariomycetidae</taxon>
        <taxon>Magnaporthales</taxon>
        <taxon>Magnaporthaceae</taxon>
        <taxon>Gaeumannomyces</taxon>
    </lineage>
</organism>
<dbReference type="EMBL" id="GL385400">
    <property type="protein sequence ID" value="EJT71581.1"/>
    <property type="molecule type" value="Genomic_DNA"/>
</dbReference>
<name>J3PBG4_GAET3</name>
<dbReference type="RefSeq" id="XP_009226978.1">
    <property type="nucleotide sequence ID" value="XM_009228714.1"/>
</dbReference>
<dbReference type="eggNOG" id="ENOG502SAWK">
    <property type="taxonomic scope" value="Eukaryota"/>
</dbReference>
<proteinExistence type="predicted"/>
<feature type="compositionally biased region" description="Basic and acidic residues" evidence="1">
    <location>
        <begin position="210"/>
        <end position="229"/>
    </location>
</feature>
<feature type="compositionally biased region" description="Polar residues" evidence="1">
    <location>
        <begin position="50"/>
        <end position="60"/>
    </location>
</feature>
<feature type="compositionally biased region" description="Polar residues" evidence="1">
    <location>
        <begin position="1"/>
        <end position="19"/>
    </location>
</feature>
<dbReference type="STRING" id="644352.J3PBG4"/>
<accession>J3PBG4</accession>
<evidence type="ECO:0008006" key="5">
    <source>
        <dbReference type="Google" id="ProtNLM"/>
    </source>
</evidence>
<dbReference type="OrthoDB" id="4161727at2759"/>
<reference evidence="3" key="5">
    <citation type="submission" date="2018-04" db="UniProtKB">
        <authorList>
            <consortium name="EnsemblFungi"/>
        </authorList>
    </citation>
    <scope>IDENTIFICATION</scope>
    <source>
        <strain evidence="3">R3-111a-1</strain>
    </source>
</reference>
<dbReference type="AlphaFoldDB" id="J3PBG4"/>
<reference evidence="4" key="1">
    <citation type="submission" date="2010-07" db="EMBL/GenBank/DDBJ databases">
        <title>The genome sequence of Gaeumannomyces graminis var. tritici strain R3-111a-1.</title>
        <authorList>
            <consortium name="The Broad Institute Genome Sequencing Platform"/>
            <person name="Ma L.-J."/>
            <person name="Dead R."/>
            <person name="Young S."/>
            <person name="Zeng Q."/>
            <person name="Koehrsen M."/>
            <person name="Alvarado L."/>
            <person name="Berlin A."/>
            <person name="Chapman S.B."/>
            <person name="Chen Z."/>
            <person name="Freedman E."/>
            <person name="Gellesch M."/>
            <person name="Goldberg J."/>
            <person name="Griggs A."/>
            <person name="Gujja S."/>
            <person name="Heilman E.R."/>
            <person name="Heiman D."/>
            <person name="Hepburn T."/>
            <person name="Howarth C."/>
            <person name="Jen D."/>
            <person name="Larson L."/>
            <person name="Mehta T."/>
            <person name="Neiman D."/>
            <person name="Pearson M."/>
            <person name="Roberts A."/>
            <person name="Saif S."/>
            <person name="Shea T."/>
            <person name="Shenoy N."/>
            <person name="Sisk P."/>
            <person name="Stolte C."/>
            <person name="Sykes S."/>
            <person name="Walk T."/>
            <person name="White J."/>
            <person name="Yandava C."/>
            <person name="Haas B."/>
            <person name="Nusbaum C."/>
            <person name="Birren B."/>
        </authorList>
    </citation>
    <scope>NUCLEOTIDE SEQUENCE [LARGE SCALE GENOMIC DNA]</scope>
    <source>
        <strain evidence="4">R3-111a-1</strain>
    </source>
</reference>
<evidence type="ECO:0000313" key="4">
    <source>
        <dbReference type="Proteomes" id="UP000006039"/>
    </source>
</evidence>
<dbReference type="Proteomes" id="UP000006039">
    <property type="component" value="Unassembled WGS sequence"/>
</dbReference>
<dbReference type="GeneID" id="20351295"/>
<dbReference type="VEuPathDB" id="FungiDB:GGTG_10837"/>
<feature type="region of interest" description="Disordered" evidence="1">
    <location>
        <begin position="1"/>
        <end position="24"/>
    </location>
</feature>
<feature type="region of interest" description="Disordered" evidence="1">
    <location>
        <begin position="428"/>
        <end position="461"/>
    </location>
</feature>
<reference evidence="2" key="3">
    <citation type="submission" date="2010-09" db="EMBL/GenBank/DDBJ databases">
        <title>Annotation of Gaeumannomyces graminis var. tritici R3-111a-1.</title>
        <authorList>
            <consortium name="The Broad Institute Genome Sequencing Platform"/>
            <person name="Ma L.-J."/>
            <person name="Dead R."/>
            <person name="Young S.K."/>
            <person name="Zeng Q."/>
            <person name="Gargeya S."/>
            <person name="Fitzgerald M."/>
            <person name="Haas B."/>
            <person name="Abouelleil A."/>
            <person name="Alvarado L."/>
            <person name="Arachchi H.M."/>
            <person name="Berlin A."/>
            <person name="Brown A."/>
            <person name="Chapman S.B."/>
            <person name="Chen Z."/>
            <person name="Dunbar C."/>
            <person name="Freedman E."/>
            <person name="Gearin G."/>
            <person name="Gellesch M."/>
            <person name="Goldberg J."/>
            <person name="Griggs A."/>
            <person name="Gujja S."/>
            <person name="Heiman D."/>
            <person name="Howarth C."/>
            <person name="Larson L."/>
            <person name="Lui A."/>
            <person name="MacDonald P.J.P."/>
            <person name="Mehta T."/>
            <person name="Montmayeur A."/>
            <person name="Murphy C."/>
            <person name="Neiman D."/>
            <person name="Pearson M."/>
            <person name="Priest M."/>
            <person name="Roberts A."/>
            <person name="Saif S."/>
            <person name="Shea T."/>
            <person name="Shenoy N."/>
            <person name="Sisk P."/>
            <person name="Stolte C."/>
            <person name="Sykes S."/>
            <person name="Yandava C."/>
            <person name="Wortman J."/>
            <person name="Nusbaum C."/>
            <person name="Birren B."/>
        </authorList>
    </citation>
    <scope>NUCLEOTIDE SEQUENCE</scope>
    <source>
        <strain evidence="2">R3-111a-1</strain>
    </source>
</reference>
<evidence type="ECO:0000313" key="3">
    <source>
        <dbReference type="EnsemblFungi" id="EJT71581"/>
    </source>
</evidence>
<evidence type="ECO:0000313" key="2">
    <source>
        <dbReference type="EMBL" id="EJT71581.1"/>
    </source>
</evidence>
<dbReference type="EnsemblFungi" id="EJT71581">
    <property type="protein sequence ID" value="EJT71581"/>
    <property type="gene ID" value="GGTG_10837"/>
</dbReference>
<reference evidence="2" key="2">
    <citation type="submission" date="2010-07" db="EMBL/GenBank/DDBJ databases">
        <authorList>
            <consortium name="The Broad Institute Genome Sequencing Platform"/>
            <consortium name="Broad Institute Genome Sequencing Center for Infectious Disease"/>
            <person name="Ma L.-J."/>
            <person name="Dead R."/>
            <person name="Young S."/>
            <person name="Zeng Q."/>
            <person name="Koehrsen M."/>
            <person name="Alvarado L."/>
            <person name="Berlin A."/>
            <person name="Chapman S.B."/>
            <person name="Chen Z."/>
            <person name="Freedman E."/>
            <person name="Gellesch M."/>
            <person name="Goldberg J."/>
            <person name="Griggs A."/>
            <person name="Gujja S."/>
            <person name="Heilman E.R."/>
            <person name="Heiman D."/>
            <person name="Hepburn T."/>
            <person name="Howarth C."/>
            <person name="Jen D."/>
            <person name="Larson L."/>
            <person name="Mehta T."/>
            <person name="Neiman D."/>
            <person name="Pearson M."/>
            <person name="Roberts A."/>
            <person name="Saif S."/>
            <person name="Shea T."/>
            <person name="Shenoy N."/>
            <person name="Sisk P."/>
            <person name="Stolte C."/>
            <person name="Sykes S."/>
            <person name="Walk T."/>
            <person name="White J."/>
            <person name="Yandava C."/>
            <person name="Haas B."/>
            <person name="Nusbaum C."/>
            <person name="Birren B."/>
        </authorList>
    </citation>
    <scope>NUCLEOTIDE SEQUENCE</scope>
    <source>
        <strain evidence="2">R3-111a-1</strain>
    </source>
</reference>
<reference evidence="3" key="4">
    <citation type="journal article" date="2015" name="G3 (Bethesda)">
        <title>Genome sequences of three phytopathogenic species of the Magnaporthaceae family of fungi.</title>
        <authorList>
            <person name="Okagaki L.H."/>
            <person name="Nunes C.C."/>
            <person name="Sailsbery J."/>
            <person name="Clay B."/>
            <person name="Brown D."/>
            <person name="John T."/>
            <person name="Oh Y."/>
            <person name="Young N."/>
            <person name="Fitzgerald M."/>
            <person name="Haas B.J."/>
            <person name="Zeng Q."/>
            <person name="Young S."/>
            <person name="Adiconis X."/>
            <person name="Fan L."/>
            <person name="Levin J.Z."/>
            <person name="Mitchell T.K."/>
            <person name="Okubara P.A."/>
            <person name="Farman M.L."/>
            <person name="Kohn L.M."/>
            <person name="Birren B."/>
            <person name="Ma L.-J."/>
            <person name="Dean R.A."/>
        </authorList>
    </citation>
    <scope>NUCLEOTIDE SEQUENCE</scope>
    <source>
        <strain evidence="3">R3-111a-1</strain>
    </source>
</reference>